<proteinExistence type="predicted"/>
<dbReference type="PROSITE" id="PS50076">
    <property type="entry name" value="DNAJ_2"/>
    <property type="match status" value="1"/>
</dbReference>
<keyword evidence="5" id="KW-1185">Reference proteome</keyword>
<dbReference type="PANTHER" id="PTHR43096">
    <property type="entry name" value="DNAJ HOMOLOG 1, MITOCHONDRIAL-RELATED"/>
    <property type="match status" value="1"/>
</dbReference>
<feature type="region of interest" description="Disordered" evidence="2">
    <location>
        <begin position="78"/>
        <end position="104"/>
    </location>
</feature>
<dbReference type="PRINTS" id="PR00625">
    <property type="entry name" value="JDOMAIN"/>
</dbReference>
<comment type="caution">
    <text evidence="4">The sequence shown here is derived from an EMBL/GenBank/DDBJ whole genome shotgun (WGS) entry which is preliminary data.</text>
</comment>
<dbReference type="SUPFAM" id="SSF46565">
    <property type="entry name" value="Chaperone J-domain"/>
    <property type="match status" value="1"/>
</dbReference>
<dbReference type="InterPro" id="IPR001623">
    <property type="entry name" value="DnaJ_domain"/>
</dbReference>
<dbReference type="InterPro" id="IPR018253">
    <property type="entry name" value="DnaJ_domain_CS"/>
</dbReference>
<evidence type="ECO:0000259" key="3">
    <source>
        <dbReference type="PROSITE" id="PS50076"/>
    </source>
</evidence>
<gene>
    <name evidence="4" type="ORF">IQ266_09290</name>
</gene>
<dbReference type="PANTHER" id="PTHR43096:SF52">
    <property type="entry name" value="DNAJ HOMOLOG 1, MITOCHONDRIAL-RELATED"/>
    <property type="match status" value="1"/>
</dbReference>
<sequence>MQNFRNYYEILGVNRDTPGAEIKRAYRQLARQFHPDVNQGNMEAENRFKEINEAYEVLSDSERRAQYDKFGSFWKQQGFQNGQKRPWGGWPGGNKTEAPPQQSQADEDINFGEFRDFNTFVDELLQGRKKAAPSSTDWLDNPVPPRRRPPEPTQMSSAPPSDYGGDDDRASETSGDDWESTTPKPRRDDWGGSEPIATPPPPQDSRRQQFTAQPRP</sequence>
<evidence type="ECO:0000256" key="2">
    <source>
        <dbReference type="SAM" id="MobiDB-lite"/>
    </source>
</evidence>
<dbReference type="GO" id="GO:0042026">
    <property type="term" value="P:protein refolding"/>
    <property type="evidence" value="ECO:0007669"/>
    <property type="project" value="TreeGrafter"/>
</dbReference>
<keyword evidence="1" id="KW-0143">Chaperone</keyword>
<evidence type="ECO:0000256" key="1">
    <source>
        <dbReference type="ARBA" id="ARBA00023186"/>
    </source>
</evidence>
<evidence type="ECO:0000313" key="5">
    <source>
        <dbReference type="Proteomes" id="UP000625316"/>
    </source>
</evidence>
<feature type="domain" description="J" evidence="3">
    <location>
        <begin position="6"/>
        <end position="71"/>
    </location>
</feature>
<reference evidence="4" key="1">
    <citation type="submission" date="2020-10" db="EMBL/GenBank/DDBJ databases">
        <authorList>
            <person name="Castelo-Branco R."/>
            <person name="Eusebio N."/>
            <person name="Adriana R."/>
            <person name="Vieira A."/>
            <person name="Brugerolle De Fraissinette N."/>
            <person name="Rezende De Castro R."/>
            <person name="Schneider M.P."/>
            <person name="Vasconcelos V."/>
            <person name="Leao P.N."/>
        </authorList>
    </citation>
    <scope>NUCLEOTIDE SEQUENCE</scope>
    <source>
        <strain evidence="4">LEGE 11480</strain>
    </source>
</reference>
<feature type="non-terminal residue" evidence="4">
    <location>
        <position position="216"/>
    </location>
</feature>
<dbReference type="PROSITE" id="PS00636">
    <property type="entry name" value="DNAJ_1"/>
    <property type="match status" value="1"/>
</dbReference>
<dbReference type="EMBL" id="JADEXQ010000024">
    <property type="protein sequence ID" value="MBE9029919.1"/>
    <property type="molecule type" value="Genomic_DNA"/>
</dbReference>
<dbReference type="Proteomes" id="UP000625316">
    <property type="component" value="Unassembled WGS sequence"/>
</dbReference>
<dbReference type="CDD" id="cd06257">
    <property type="entry name" value="DnaJ"/>
    <property type="match status" value="1"/>
</dbReference>
<dbReference type="GO" id="GO:0005737">
    <property type="term" value="C:cytoplasm"/>
    <property type="evidence" value="ECO:0007669"/>
    <property type="project" value="TreeGrafter"/>
</dbReference>
<dbReference type="AlphaFoldDB" id="A0A928VPW7"/>
<dbReference type="RefSeq" id="WP_264324745.1">
    <property type="nucleotide sequence ID" value="NZ_JADEXQ010000024.1"/>
</dbReference>
<feature type="region of interest" description="Disordered" evidence="2">
    <location>
        <begin position="128"/>
        <end position="216"/>
    </location>
</feature>
<dbReference type="Gene3D" id="1.10.287.110">
    <property type="entry name" value="DnaJ domain"/>
    <property type="match status" value="1"/>
</dbReference>
<accession>A0A928VPW7</accession>
<name>A0A928VPW7_9CYAN</name>
<dbReference type="Pfam" id="PF00226">
    <property type="entry name" value="DnaJ"/>
    <property type="match status" value="1"/>
</dbReference>
<protein>
    <submittedName>
        <fullName evidence="4">J domain-containing protein</fullName>
    </submittedName>
</protein>
<dbReference type="SMART" id="SM00271">
    <property type="entry name" value="DnaJ"/>
    <property type="match status" value="1"/>
</dbReference>
<evidence type="ECO:0000313" key="4">
    <source>
        <dbReference type="EMBL" id="MBE9029919.1"/>
    </source>
</evidence>
<dbReference type="GO" id="GO:0051082">
    <property type="term" value="F:unfolded protein binding"/>
    <property type="evidence" value="ECO:0007669"/>
    <property type="project" value="TreeGrafter"/>
</dbReference>
<dbReference type="InterPro" id="IPR036869">
    <property type="entry name" value="J_dom_sf"/>
</dbReference>
<organism evidence="4 5">
    <name type="scientific">Romeriopsis navalis LEGE 11480</name>
    <dbReference type="NCBI Taxonomy" id="2777977"/>
    <lineage>
        <taxon>Bacteria</taxon>
        <taxon>Bacillati</taxon>
        <taxon>Cyanobacteriota</taxon>
        <taxon>Cyanophyceae</taxon>
        <taxon>Leptolyngbyales</taxon>
        <taxon>Leptolyngbyaceae</taxon>
        <taxon>Romeriopsis</taxon>
        <taxon>Romeriopsis navalis</taxon>
    </lineage>
</organism>